<dbReference type="EMBL" id="JAUEPN010000005">
    <property type="protein sequence ID" value="KAK3294640.1"/>
    <property type="molecule type" value="Genomic_DNA"/>
</dbReference>
<comment type="caution">
    <text evidence="2">The sequence shown here is derived from an EMBL/GenBank/DDBJ whole genome shotgun (WGS) entry which is preliminary data.</text>
</comment>
<evidence type="ECO:0000313" key="3">
    <source>
        <dbReference type="Proteomes" id="UP001278766"/>
    </source>
</evidence>
<proteinExistence type="predicted"/>
<name>A0AAE0HDR1_9PEZI</name>
<keyword evidence="1" id="KW-0812">Transmembrane</keyword>
<protein>
    <submittedName>
        <fullName evidence="2">Uncharacterized protein</fullName>
    </submittedName>
</protein>
<feature type="transmembrane region" description="Helical" evidence="1">
    <location>
        <begin position="57"/>
        <end position="85"/>
    </location>
</feature>
<keyword evidence="1" id="KW-0472">Membrane</keyword>
<dbReference type="Gene3D" id="6.10.110.10">
    <property type="match status" value="1"/>
</dbReference>
<dbReference type="RefSeq" id="XP_062658154.1">
    <property type="nucleotide sequence ID" value="XM_062799083.1"/>
</dbReference>
<sequence>MAPLETFLANRFPMVAMIASGEPNDWLSQVGAWFSQFCAWFAQHWEQFLAWASQPHVIAAATAWVITFCIVCIIILGLGFGPAGVVAGSIAAGFQSFMYAGFTPAAGIFATLTSMGMLGVLMPAVVIAAVVVATAVAATVWLCGVGR</sequence>
<feature type="transmembrane region" description="Helical" evidence="1">
    <location>
        <begin position="97"/>
        <end position="118"/>
    </location>
</feature>
<organism evidence="2 3">
    <name type="scientific">Chaetomium fimeti</name>
    <dbReference type="NCBI Taxonomy" id="1854472"/>
    <lineage>
        <taxon>Eukaryota</taxon>
        <taxon>Fungi</taxon>
        <taxon>Dikarya</taxon>
        <taxon>Ascomycota</taxon>
        <taxon>Pezizomycotina</taxon>
        <taxon>Sordariomycetes</taxon>
        <taxon>Sordariomycetidae</taxon>
        <taxon>Sordariales</taxon>
        <taxon>Chaetomiaceae</taxon>
        <taxon>Chaetomium</taxon>
    </lineage>
</organism>
<dbReference type="Proteomes" id="UP001278766">
    <property type="component" value="Unassembled WGS sequence"/>
</dbReference>
<accession>A0AAE0HDR1</accession>
<dbReference type="AlphaFoldDB" id="A0AAE0HDR1"/>
<keyword evidence="1" id="KW-1133">Transmembrane helix</keyword>
<gene>
    <name evidence="2" type="ORF">B0H64DRAFT_191615</name>
</gene>
<dbReference type="GeneID" id="87836031"/>
<evidence type="ECO:0000313" key="2">
    <source>
        <dbReference type="EMBL" id="KAK3294640.1"/>
    </source>
</evidence>
<evidence type="ECO:0000256" key="1">
    <source>
        <dbReference type="SAM" id="Phobius"/>
    </source>
</evidence>
<feature type="transmembrane region" description="Helical" evidence="1">
    <location>
        <begin position="124"/>
        <end position="145"/>
    </location>
</feature>
<keyword evidence="3" id="KW-1185">Reference proteome</keyword>
<reference evidence="2" key="1">
    <citation type="journal article" date="2023" name="Mol. Phylogenet. Evol.">
        <title>Genome-scale phylogeny and comparative genomics of the fungal order Sordariales.</title>
        <authorList>
            <person name="Hensen N."/>
            <person name="Bonometti L."/>
            <person name="Westerberg I."/>
            <person name="Brannstrom I.O."/>
            <person name="Guillou S."/>
            <person name="Cros-Aarteil S."/>
            <person name="Calhoun S."/>
            <person name="Haridas S."/>
            <person name="Kuo A."/>
            <person name="Mondo S."/>
            <person name="Pangilinan J."/>
            <person name="Riley R."/>
            <person name="LaButti K."/>
            <person name="Andreopoulos B."/>
            <person name="Lipzen A."/>
            <person name="Chen C."/>
            <person name="Yan M."/>
            <person name="Daum C."/>
            <person name="Ng V."/>
            <person name="Clum A."/>
            <person name="Steindorff A."/>
            <person name="Ohm R.A."/>
            <person name="Martin F."/>
            <person name="Silar P."/>
            <person name="Natvig D.O."/>
            <person name="Lalanne C."/>
            <person name="Gautier V."/>
            <person name="Ament-Velasquez S.L."/>
            <person name="Kruys A."/>
            <person name="Hutchinson M.I."/>
            <person name="Powell A.J."/>
            <person name="Barry K."/>
            <person name="Miller A.N."/>
            <person name="Grigoriev I.V."/>
            <person name="Debuchy R."/>
            <person name="Gladieux P."/>
            <person name="Hiltunen Thoren M."/>
            <person name="Johannesson H."/>
        </authorList>
    </citation>
    <scope>NUCLEOTIDE SEQUENCE</scope>
    <source>
        <strain evidence="2">CBS 168.71</strain>
    </source>
</reference>
<reference evidence="2" key="2">
    <citation type="submission" date="2023-06" db="EMBL/GenBank/DDBJ databases">
        <authorList>
            <consortium name="Lawrence Berkeley National Laboratory"/>
            <person name="Haridas S."/>
            <person name="Hensen N."/>
            <person name="Bonometti L."/>
            <person name="Westerberg I."/>
            <person name="Brannstrom I.O."/>
            <person name="Guillou S."/>
            <person name="Cros-Aarteil S."/>
            <person name="Calhoun S."/>
            <person name="Kuo A."/>
            <person name="Mondo S."/>
            <person name="Pangilinan J."/>
            <person name="Riley R."/>
            <person name="Labutti K."/>
            <person name="Andreopoulos B."/>
            <person name="Lipzen A."/>
            <person name="Chen C."/>
            <person name="Yanf M."/>
            <person name="Daum C."/>
            <person name="Ng V."/>
            <person name="Clum A."/>
            <person name="Steindorff A."/>
            <person name="Ohm R."/>
            <person name="Martin F."/>
            <person name="Silar P."/>
            <person name="Natvig D."/>
            <person name="Lalanne C."/>
            <person name="Gautier V."/>
            <person name="Ament-Velasquez S.L."/>
            <person name="Kruys A."/>
            <person name="Hutchinson M.I."/>
            <person name="Powell A.J."/>
            <person name="Barry K."/>
            <person name="Miller A.N."/>
            <person name="Grigoriev I.V."/>
            <person name="Debuchy R."/>
            <person name="Gladieux P."/>
            <person name="Thoren M.H."/>
            <person name="Johannesson H."/>
        </authorList>
    </citation>
    <scope>NUCLEOTIDE SEQUENCE</scope>
    <source>
        <strain evidence="2">CBS 168.71</strain>
    </source>
</reference>
<dbReference type="InterPro" id="IPR038213">
    <property type="entry name" value="IFI6/IFI27-like_sf"/>
</dbReference>